<dbReference type="GO" id="GO:0006355">
    <property type="term" value="P:regulation of DNA-templated transcription"/>
    <property type="evidence" value="ECO:0007669"/>
    <property type="project" value="InterPro"/>
</dbReference>
<reference evidence="2" key="2">
    <citation type="submission" date="2025-08" db="UniProtKB">
        <authorList>
            <consortium name="Ensembl"/>
        </authorList>
    </citation>
    <scope>IDENTIFICATION</scope>
</reference>
<organism evidence="2 3">
    <name type="scientific">Monodelphis domestica</name>
    <name type="common">Gray short-tailed opossum</name>
    <dbReference type="NCBI Taxonomy" id="13616"/>
    <lineage>
        <taxon>Eukaryota</taxon>
        <taxon>Metazoa</taxon>
        <taxon>Chordata</taxon>
        <taxon>Craniata</taxon>
        <taxon>Vertebrata</taxon>
        <taxon>Euteleostomi</taxon>
        <taxon>Mammalia</taxon>
        <taxon>Metatheria</taxon>
        <taxon>Didelphimorphia</taxon>
        <taxon>Didelphidae</taxon>
        <taxon>Monodelphis</taxon>
    </lineage>
</organism>
<dbReference type="SMART" id="SM00349">
    <property type="entry name" value="KRAB"/>
    <property type="match status" value="1"/>
</dbReference>
<dbReference type="InParanoid" id="A0A5F8G748"/>
<dbReference type="SUPFAM" id="SSF109640">
    <property type="entry name" value="KRAB domain (Kruppel-associated box)"/>
    <property type="match status" value="1"/>
</dbReference>
<evidence type="ECO:0000313" key="3">
    <source>
        <dbReference type="Proteomes" id="UP000002280"/>
    </source>
</evidence>
<proteinExistence type="predicted"/>
<dbReference type="Proteomes" id="UP000002280">
    <property type="component" value="Chromosome 5"/>
</dbReference>
<evidence type="ECO:0000313" key="2">
    <source>
        <dbReference type="Ensembl" id="ENSMODP00000043280.1"/>
    </source>
</evidence>
<dbReference type="CDD" id="cd07765">
    <property type="entry name" value="KRAB_A-box"/>
    <property type="match status" value="1"/>
</dbReference>
<sequence>MDSRGSVTFRDVAVDFSGDEWGFLSPAQRELYWDMMLENSGAFRALPHGTHRECCFRRQWTRLCHTGSSDFPWSRNSTQRWRMWE</sequence>
<dbReference type="PROSITE" id="PS50805">
    <property type="entry name" value="KRAB"/>
    <property type="match status" value="1"/>
</dbReference>
<dbReference type="PANTHER" id="PTHR23232">
    <property type="entry name" value="KRAB DOMAIN C2H2 ZINC FINGER"/>
    <property type="match status" value="1"/>
</dbReference>
<keyword evidence="3" id="KW-1185">Reference proteome</keyword>
<feature type="domain" description="KRAB" evidence="1">
    <location>
        <begin position="7"/>
        <end position="85"/>
    </location>
</feature>
<dbReference type="Gene3D" id="6.10.140.140">
    <property type="match status" value="1"/>
</dbReference>
<dbReference type="Bgee" id="ENSMODG00000037154">
    <property type="expression patterns" value="Expressed in liver and 5 other cell types or tissues"/>
</dbReference>
<dbReference type="AlphaFoldDB" id="A0A5F8G748"/>
<accession>A0A5F8G748</accession>
<reference evidence="2" key="3">
    <citation type="submission" date="2025-09" db="UniProtKB">
        <authorList>
            <consortium name="Ensembl"/>
        </authorList>
    </citation>
    <scope>IDENTIFICATION</scope>
</reference>
<dbReference type="Ensembl" id="ENSMODT00000059437.1">
    <property type="protein sequence ID" value="ENSMODP00000043280.1"/>
    <property type="gene ID" value="ENSMODG00000037154.1"/>
</dbReference>
<dbReference type="PANTHER" id="PTHR23232:SF117">
    <property type="entry name" value="KRAB DOMAIN-CONTAINING PROTEIN"/>
    <property type="match status" value="1"/>
</dbReference>
<reference evidence="2 3" key="1">
    <citation type="journal article" date="2007" name="Nature">
        <title>Genome of the marsupial Monodelphis domestica reveals innovation in non-coding sequences.</title>
        <authorList>
            <person name="Mikkelsen T.S."/>
            <person name="Wakefield M.J."/>
            <person name="Aken B."/>
            <person name="Amemiya C.T."/>
            <person name="Chang J.L."/>
            <person name="Duke S."/>
            <person name="Garber M."/>
            <person name="Gentles A.J."/>
            <person name="Goodstadt L."/>
            <person name="Heger A."/>
            <person name="Jurka J."/>
            <person name="Kamal M."/>
            <person name="Mauceli E."/>
            <person name="Searle S.M."/>
            <person name="Sharpe T."/>
            <person name="Baker M.L."/>
            <person name="Batzer M.A."/>
            <person name="Benos P.V."/>
            <person name="Belov K."/>
            <person name="Clamp M."/>
            <person name="Cook A."/>
            <person name="Cuff J."/>
            <person name="Das R."/>
            <person name="Davidow L."/>
            <person name="Deakin J.E."/>
            <person name="Fazzari M.J."/>
            <person name="Glass J.L."/>
            <person name="Grabherr M."/>
            <person name="Greally J.M."/>
            <person name="Gu W."/>
            <person name="Hore T.A."/>
            <person name="Huttley G.A."/>
            <person name="Kleber M."/>
            <person name="Jirtle R.L."/>
            <person name="Koina E."/>
            <person name="Lee J.T."/>
            <person name="Mahony S."/>
            <person name="Marra M.A."/>
            <person name="Miller R.D."/>
            <person name="Nicholls R.D."/>
            <person name="Oda M."/>
            <person name="Papenfuss A.T."/>
            <person name="Parra Z.E."/>
            <person name="Pollock D.D."/>
            <person name="Ray D.A."/>
            <person name="Schein J.E."/>
            <person name="Speed T.P."/>
            <person name="Thompson K."/>
            <person name="VandeBerg J.L."/>
            <person name="Wade C.M."/>
            <person name="Walker J.A."/>
            <person name="Waters P.D."/>
            <person name="Webber C."/>
            <person name="Weidman J.R."/>
            <person name="Xie X."/>
            <person name="Zody M.C."/>
            <person name="Baldwin J."/>
            <person name="Abdouelleil A."/>
            <person name="Abdulkadir J."/>
            <person name="Abebe A."/>
            <person name="Abera B."/>
            <person name="Abreu J."/>
            <person name="Acer S.C."/>
            <person name="Aftuck L."/>
            <person name="Alexander A."/>
            <person name="An P."/>
            <person name="Anderson E."/>
            <person name="Anderson S."/>
            <person name="Arachi H."/>
            <person name="Azer M."/>
            <person name="Bachantsang P."/>
            <person name="Barry A."/>
            <person name="Bayul T."/>
            <person name="Berlin A."/>
            <person name="Bessette D."/>
            <person name="Bloom T."/>
            <person name="Bloom T."/>
            <person name="Boguslavskiy L."/>
            <person name="Bonnet C."/>
            <person name="Boukhgalter B."/>
            <person name="Bourzgui I."/>
            <person name="Brown A."/>
            <person name="Cahill P."/>
            <person name="Channer S."/>
            <person name="Cheshatsang Y."/>
            <person name="Chuda L."/>
            <person name="Citroen M."/>
            <person name="Collymore A."/>
            <person name="Cooke P."/>
            <person name="Costello M."/>
            <person name="D'Aco K."/>
            <person name="Daza R."/>
            <person name="De Haan G."/>
            <person name="DeGray S."/>
            <person name="DeMaso C."/>
            <person name="Dhargay N."/>
            <person name="Dooley K."/>
            <person name="Dooley E."/>
            <person name="Doricent M."/>
            <person name="Dorje P."/>
            <person name="Dorjee K."/>
            <person name="Dupes A."/>
            <person name="Elong R."/>
            <person name="Falk J."/>
            <person name="Farina A."/>
            <person name="Faro S."/>
            <person name="Ferguson D."/>
            <person name="Fisher S."/>
            <person name="Foley C.D."/>
            <person name="Franke A."/>
            <person name="Friedrich D."/>
            <person name="Gadbois L."/>
            <person name="Gearin G."/>
            <person name="Gearin C.R."/>
            <person name="Giannoukos G."/>
            <person name="Goode T."/>
            <person name="Graham J."/>
            <person name="Grandbois E."/>
            <person name="Grewal S."/>
            <person name="Gyaltsen K."/>
            <person name="Hafez N."/>
            <person name="Hagos B."/>
            <person name="Hall J."/>
            <person name="Henson C."/>
            <person name="Hollinger A."/>
            <person name="Honan T."/>
            <person name="Huard M.D."/>
            <person name="Hughes L."/>
            <person name="Hurhula B."/>
            <person name="Husby M.E."/>
            <person name="Kamat A."/>
            <person name="Kanga B."/>
            <person name="Kashin S."/>
            <person name="Khazanovich D."/>
            <person name="Kisner P."/>
            <person name="Lance K."/>
            <person name="Lara M."/>
            <person name="Lee W."/>
            <person name="Lennon N."/>
            <person name="Letendre F."/>
            <person name="LeVine R."/>
            <person name="Lipovsky A."/>
            <person name="Liu X."/>
            <person name="Liu J."/>
            <person name="Liu S."/>
            <person name="Lokyitsang T."/>
            <person name="Lokyitsang Y."/>
            <person name="Lubonja R."/>
            <person name="Lui A."/>
            <person name="MacDonald P."/>
            <person name="Magnisalis V."/>
            <person name="Maru K."/>
            <person name="Matthews C."/>
            <person name="McCusker W."/>
            <person name="McDonough S."/>
            <person name="Mehta T."/>
            <person name="Meldrim J."/>
            <person name="Meneus L."/>
            <person name="Mihai O."/>
            <person name="Mihalev A."/>
            <person name="Mihova T."/>
            <person name="Mittelman R."/>
            <person name="Mlenga V."/>
            <person name="Montmayeur A."/>
            <person name="Mulrain L."/>
            <person name="Navidi A."/>
            <person name="Naylor J."/>
            <person name="Negash T."/>
            <person name="Nguyen T."/>
            <person name="Nguyen N."/>
            <person name="Nicol R."/>
            <person name="Norbu C."/>
            <person name="Norbu N."/>
            <person name="Novod N."/>
            <person name="O'Neill B."/>
            <person name="Osman S."/>
            <person name="Markiewicz E."/>
            <person name="Oyono O.L."/>
            <person name="Patti C."/>
            <person name="Phunkhang P."/>
            <person name="Pierre F."/>
            <person name="Priest M."/>
            <person name="Raghuraman S."/>
            <person name="Rege F."/>
            <person name="Reyes R."/>
            <person name="Rise C."/>
            <person name="Rogov P."/>
            <person name="Ross K."/>
            <person name="Ryan E."/>
            <person name="Settipalli S."/>
            <person name="Shea T."/>
            <person name="Sherpa N."/>
            <person name="Shi L."/>
            <person name="Shih D."/>
            <person name="Sparrow T."/>
            <person name="Spaulding J."/>
            <person name="Stalker J."/>
            <person name="Stange-Thomann N."/>
            <person name="Stavropoulos S."/>
            <person name="Stone C."/>
            <person name="Strader C."/>
            <person name="Tesfaye S."/>
            <person name="Thomson T."/>
            <person name="Thoulutsang Y."/>
            <person name="Thoulutsang D."/>
            <person name="Topham K."/>
            <person name="Topping I."/>
            <person name="Tsamla T."/>
            <person name="Vassiliev H."/>
            <person name="Vo A."/>
            <person name="Wangchuk T."/>
            <person name="Wangdi T."/>
            <person name="Weiand M."/>
            <person name="Wilkinson J."/>
            <person name="Wilson A."/>
            <person name="Yadav S."/>
            <person name="Young G."/>
            <person name="Yu Q."/>
            <person name="Zembek L."/>
            <person name="Zhong D."/>
            <person name="Zimmer A."/>
            <person name="Zwirko Z."/>
            <person name="Jaffe D.B."/>
            <person name="Alvarez P."/>
            <person name="Brockman W."/>
            <person name="Butler J."/>
            <person name="Chin C."/>
            <person name="Gnerre S."/>
            <person name="MacCallum I."/>
            <person name="Graves J.A."/>
            <person name="Ponting C.P."/>
            <person name="Breen M."/>
            <person name="Samollow P.B."/>
            <person name="Lander E.S."/>
            <person name="Lindblad-Toh K."/>
        </authorList>
    </citation>
    <scope>NUCLEOTIDE SEQUENCE [LARGE SCALE GENOMIC DNA]</scope>
</reference>
<dbReference type="InterPro" id="IPR036051">
    <property type="entry name" value="KRAB_dom_sf"/>
</dbReference>
<evidence type="ECO:0000259" key="1">
    <source>
        <dbReference type="PROSITE" id="PS50805"/>
    </source>
</evidence>
<name>A0A5F8G748_MONDO</name>
<dbReference type="InterPro" id="IPR001909">
    <property type="entry name" value="KRAB"/>
</dbReference>
<dbReference type="Pfam" id="PF01352">
    <property type="entry name" value="KRAB"/>
    <property type="match status" value="1"/>
</dbReference>
<dbReference type="InterPro" id="IPR050169">
    <property type="entry name" value="Krueppel_C2H2_ZnF"/>
</dbReference>
<protein>
    <recommendedName>
        <fullName evidence="1">KRAB domain-containing protein</fullName>
    </recommendedName>
</protein>